<keyword evidence="3" id="KW-1185">Reference proteome</keyword>
<dbReference type="Gene3D" id="3.10.180.10">
    <property type="entry name" value="2,3-Dihydroxybiphenyl 1,2-Dioxygenase, domain 1"/>
    <property type="match status" value="1"/>
</dbReference>
<dbReference type="SUPFAM" id="SSF54593">
    <property type="entry name" value="Glyoxalase/Bleomycin resistance protein/Dihydroxybiphenyl dioxygenase"/>
    <property type="match status" value="1"/>
</dbReference>
<reference evidence="2 3" key="1">
    <citation type="submission" date="2023-09" db="EMBL/GenBank/DDBJ databases">
        <authorList>
            <person name="Qi X."/>
        </authorList>
    </citation>
    <scope>NUCLEOTIDE SEQUENCE [LARGE SCALE GENOMIC DNA]</scope>
    <source>
        <strain evidence="2 3">S1-1</strain>
    </source>
</reference>
<organism evidence="2 3">
    <name type="scientific">Thalassotalea fonticola</name>
    <dbReference type="NCBI Taxonomy" id="3065649"/>
    <lineage>
        <taxon>Bacteria</taxon>
        <taxon>Pseudomonadati</taxon>
        <taxon>Pseudomonadota</taxon>
        <taxon>Gammaproteobacteria</taxon>
        <taxon>Alteromonadales</taxon>
        <taxon>Colwelliaceae</taxon>
        <taxon>Thalassotalea</taxon>
    </lineage>
</organism>
<dbReference type="Pfam" id="PF00903">
    <property type="entry name" value="Glyoxalase"/>
    <property type="match status" value="1"/>
</dbReference>
<dbReference type="Proteomes" id="UP001301442">
    <property type="component" value="Chromosome"/>
</dbReference>
<evidence type="ECO:0000259" key="1">
    <source>
        <dbReference type="PROSITE" id="PS51819"/>
    </source>
</evidence>
<sequence>MEISLNHTIVYCHDMIASARFYEKIFGFEFLKVWENFAVVKVNKTLSLDFRDKGTFTAQHYAFKVSEQQFDKILARIQQNNIAFGPGPENTSANEINHHYEGRGVYFKDPNQHLLEIITTDYILD</sequence>
<dbReference type="RefSeq" id="WP_348396978.1">
    <property type="nucleotide sequence ID" value="NZ_CP136600.1"/>
</dbReference>
<dbReference type="InterPro" id="IPR004360">
    <property type="entry name" value="Glyas_Fos-R_dOase_dom"/>
</dbReference>
<dbReference type="PROSITE" id="PS51819">
    <property type="entry name" value="VOC"/>
    <property type="match status" value="1"/>
</dbReference>
<dbReference type="EMBL" id="CP136600">
    <property type="protein sequence ID" value="WOH38205.1"/>
    <property type="molecule type" value="Genomic_DNA"/>
</dbReference>
<dbReference type="InterPro" id="IPR029068">
    <property type="entry name" value="Glyas_Bleomycin-R_OHBP_Dase"/>
</dbReference>
<evidence type="ECO:0000313" key="3">
    <source>
        <dbReference type="Proteomes" id="UP001301442"/>
    </source>
</evidence>
<name>A0ABZ0GQY5_9GAMM</name>
<dbReference type="InterPro" id="IPR037523">
    <property type="entry name" value="VOC_core"/>
</dbReference>
<gene>
    <name evidence="2" type="ORF">RI844_02925</name>
</gene>
<proteinExistence type="predicted"/>
<protein>
    <submittedName>
        <fullName evidence="2">VOC family protein</fullName>
    </submittedName>
</protein>
<evidence type="ECO:0000313" key="2">
    <source>
        <dbReference type="EMBL" id="WOH38205.1"/>
    </source>
</evidence>
<dbReference type="CDD" id="cd08351">
    <property type="entry name" value="ChaP_like"/>
    <property type="match status" value="1"/>
</dbReference>
<feature type="domain" description="VOC" evidence="1">
    <location>
        <begin position="4"/>
        <end position="120"/>
    </location>
</feature>
<accession>A0ABZ0GQY5</accession>